<dbReference type="AlphaFoldDB" id="A0A3S4IHN7"/>
<gene>
    <name evidence="1" type="ORF">NCTC9695_04244</name>
</gene>
<reference evidence="1 2" key="1">
    <citation type="submission" date="2018-12" db="EMBL/GenBank/DDBJ databases">
        <authorList>
            <consortium name="Pathogen Informatics"/>
        </authorList>
    </citation>
    <scope>NUCLEOTIDE SEQUENCE [LARGE SCALE GENOMIC DNA]</scope>
    <source>
        <strain evidence="1 2">NCTC9695</strain>
    </source>
</reference>
<dbReference type="EMBL" id="LR134182">
    <property type="protein sequence ID" value="VEB43784.1"/>
    <property type="molecule type" value="Genomic_DNA"/>
</dbReference>
<evidence type="ECO:0000313" key="1">
    <source>
        <dbReference type="EMBL" id="VEB43784.1"/>
    </source>
</evidence>
<sequence length="111" mass="12439">MHAQDTRAARPIAFAPAFSLKFPRLSTMFYRNLAMQSHKLTQPAAYLRYHDIPGHGVPLIMLHGLGCASSFDYPRLLPNRVSPGAARYWWICWATASATSRKISATPRRPG</sequence>
<evidence type="ECO:0000313" key="2">
    <source>
        <dbReference type="Proteomes" id="UP000275777"/>
    </source>
</evidence>
<protein>
    <submittedName>
        <fullName evidence="1">Uncharacterized protein</fullName>
    </submittedName>
</protein>
<dbReference type="Proteomes" id="UP000275777">
    <property type="component" value="Chromosome"/>
</dbReference>
<accession>A0A3S4IHN7</accession>
<name>A0A3S4IHN7_CHRVL</name>
<proteinExistence type="predicted"/>
<organism evidence="1 2">
    <name type="scientific">Chromobacterium violaceum</name>
    <dbReference type="NCBI Taxonomy" id="536"/>
    <lineage>
        <taxon>Bacteria</taxon>
        <taxon>Pseudomonadati</taxon>
        <taxon>Pseudomonadota</taxon>
        <taxon>Betaproteobacteria</taxon>
        <taxon>Neisseriales</taxon>
        <taxon>Chromobacteriaceae</taxon>
        <taxon>Chromobacterium</taxon>
    </lineage>
</organism>